<dbReference type="InterPro" id="IPR025944">
    <property type="entry name" value="Sigma_54_int_dom_CS"/>
</dbReference>
<dbReference type="FunFam" id="1.10.8.60:FF:000014">
    <property type="entry name" value="DNA-binding transcriptional regulator NtrC"/>
    <property type="match status" value="1"/>
</dbReference>
<keyword evidence="2" id="KW-0067">ATP-binding</keyword>
<dbReference type="Gene3D" id="1.10.10.60">
    <property type="entry name" value="Homeodomain-like"/>
    <property type="match status" value="1"/>
</dbReference>
<dbReference type="FunFam" id="3.40.50.300:FF:000006">
    <property type="entry name" value="DNA-binding transcriptional regulator NtrC"/>
    <property type="match status" value="1"/>
</dbReference>
<dbReference type="SUPFAM" id="SSF46689">
    <property type="entry name" value="Homeodomain-like"/>
    <property type="match status" value="1"/>
</dbReference>
<dbReference type="OrthoDB" id="5410296at2"/>
<dbReference type="SUPFAM" id="SSF52540">
    <property type="entry name" value="P-loop containing nucleoside triphosphate hydrolases"/>
    <property type="match status" value="1"/>
</dbReference>
<dbReference type="InterPro" id="IPR027417">
    <property type="entry name" value="P-loop_NTPase"/>
</dbReference>
<dbReference type="GO" id="GO:0005524">
    <property type="term" value="F:ATP binding"/>
    <property type="evidence" value="ECO:0007669"/>
    <property type="project" value="UniProtKB-KW"/>
</dbReference>
<dbReference type="Gene3D" id="3.40.50.300">
    <property type="entry name" value="P-loop containing nucleotide triphosphate hydrolases"/>
    <property type="match status" value="1"/>
</dbReference>
<name>A0A1M6LWS6_9BACT</name>
<proteinExistence type="predicted"/>
<dbReference type="Pfam" id="PF02954">
    <property type="entry name" value="HTH_8"/>
    <property type="match status" value="1"/>
</dbReference>
<evidence type="ECO:0000256" key="6">
    <source>
        <dbReference type="ARBA" id="ARBA00023163"/>
    </source>
</evidence>
<evidence type="ECO:0000256" key="2">
    <source>
        <dbReference type="ARBA" id="ARBA00022840"/>
    </source>
</evidence>
<dbReference type="Pfam" id="PF25601">
    <property type="entry name" value="AAA_lid_14"/>
    <property type="match status" value="1"/>
</dbReference>
<keyword evidence="1" id="KW-0547">Nucleotide-binding</keyword>
<dbReference type="GO" id="GO:0000160">
    <property type="term" value="P:phosphorelay signal transduction system"/>
    <property type="evidence" value="ECO:0007669"/>
    <property type="project" value="InterPro"/>
</dbReference>
<keyword evidence="11" id="KW-1185">Reference proteome</keyword>
<evidence type="ECO:0000313" key="11">
    <source>
        <dbReference type="Proteomes" id="UP000183994"/>
    </source>
</evidence>
<feature type="domain" description="Sigma-54 factor interaction" evidence="8">
    <location>
        <begin position="143"/>
        <end position="372"/>
    </location>
</feature>
<dbReference type="Proteomes" id="UP000183994">
    <property type="component" value="Unassembled WGS sequence"/>
</dbReference>
<gene>
    <name evidence="10" type="ORF">SAMN02745216_02208</name>
</gene>
<dbReference type="InterPro" id="IPR002078">
    <property type="entry name" value="Sigma_54_int"/>
</dbReference>
<evidence type="ECO:0000256" key="1">
    <source>
        <dbReference type="ARBA" id="ARBA00022741"/>
    </source>
</evidence>
<dbReference type="InterPro" id="IPR002197">
    <property type="entry name" value="HTH_Fis"/>
</dbReference>
<evidence type="ECO:0000256" key="5">
    <source>
        <dbReference type="ARBA" id="ARBA00023159"/>
    </source>
</evidence>
<dbReference type="EMBL" id="FQZU01000011">
    <property type="protein sequence ID" value="SHJ75629.1"/>
    <property type="molecule type" value="Genomic_DNA"/>
</dbReference>
<keyword evidence="5" id="KW-0010">Activator</keyword>
<sequence length="469" mass="52473">MLLKVALCIDNPGLLAKLKKSLESLDINLEAYGPGRFTWQKVIRSCADIVVINESLLPRPIETSIAALNDLPENPATIILHMHESSEDQAGLVAAGADAALHAGLPPRSIVQAIEGVMESRLQYIVRTAPPTRPDYRPRLEDFRSNSQSMQAMLQEVRQVISSNAQLLITGETGVGKERLARAIHFESPRASGPFVTVNMAALPEQLLESELFGHIQGAFTGAVRSRRGAFEMAHRGTIFLDEIGEMPIHLQAKLLRVLQDFEVKPLGGEKAMWVDVRVIAATNRDLEEDVRTKAFRGDLFYRLSVITITIPALKERREDIAHLARDFITNQHARHGKDVESISREAMEALTRYDWPGNVRELFNVLERAIILCPDQEITLRDLPHIFQSNVRTEHAVQDAAPESWKGKTLKEVTDQALSRVEKLYLESVLEETAGKIGPAADIAGITTRSLYNKMQKYDLDKRDFKQI</sequence>
<dbReference type="InterPro" id="IPR025662">
    <property type="entry name" value="Sigma_54_int_dom_ATP-bd_1"/>
</dbReference>
<dbReference type="RefSeq" id="WP_073475700.1">
    <property type="nucleotide sequence ID" value="NZ_FQZU01000011.1"/>
</dbReference>
<keyword evidence="3" id="KW-0805">Transcription regulation</keyword>
<dbReference type="GO" id="GO:0006355">
    <property type="term" value="P:regulation of DNA-templated transcription"/>
    <property type="evidence" value="ECO:0007669"/>
    <property type="project" value="InterPro"/>
</dbReference>
<dbReference type="PROSITE" id="PS50110">
    <property type="entry name" value="RESPONSE_REGULATORY"/>
    <property type="match status" value="1"/>
</dbReference>
<dbReference type="CDD" id="cd00009">
    <property type="entry name" value="AAA"/>
    <property type="match status" value="1"/>
</dbReference>
<reference evidence="11" key="1">
    <citation type="submission" date="2016-11" db="EMBL/GenBank/DDBJ databases">
        <authorList>
            <person name="Varghese N."/>
            <person name="Submissions S."/>
        </authorList>
    </citation>
    <scope>NUCLEOTIDE SEQUENCE [LARGE SCALE GENOMIC DNA]</scope>
    <source>
        <strain evidence="11">DSM 16219</strain>
    </source>
</reference>
<dbReference type="Pfam" id="PF00158">
    <property type="entry name" value="Sigma54_activat"/>
    <property type="match status" value="1"/>
</dbReference>
<evidence type="ECO:0000259" key="9">
    <source>
        <dbReference type="PROSITE" id="PS50110"/>
    </source>
</evidence>
<keyword evidence="6" id="KW-0804">Transcription</keyword>
<dbReference type="PROSITE" id="PS00675">
    <property type="entry name" value="SIGMA54_INTERACT_1"/>
    <property type="match status" value="1"/>
</dbReference>
<comment type="caution">
    <text evidence="7">Lacks conserved residue(s) required for the propagation of feature annotation.</text>
</comment>
<dbReference type="STRING" id="1121393.SAMN02745216_02208"/>
<accession>A0A1M6LWS6</accession>
<dbReference type="SMART" id="SM00382">
    <property type="entry name" value="AAA"/>
    <property type="match status" value="1"/>
</dbReference>
<evidence type="ECO:0000256" key="3">
    <source>
        <dbReference type="ARBA" id="ARBA00023015"/>
    </source>
</evidence>
<dbReference type="PROSITE" id="PS00688">
    <property type="entry name" value="SIGMA54_INTERACT_3"/>
    <property type="match status" value="1"/>
</dbReference>
<dbReference type="PROSITE" id="PS50045">
    <property type="entry name" value="SIGMA54_INTERACT_4"/>
    <property type="match status" value="1"/>
</dbReference>
<dbReference type="Gene3D" id="1.10.8.60">
    <property type="match status" value="1"/>
</dbReference>
<dbReference type="InterPro" id="IPR011006">
    <property type="entry name" value="CheY-like_superfamily"/>
</dbReference>
<dbReference type="InterPro" id="IPR058031">
    <property type="entry name" value="AAA_lid_NorR"/>
</dbReference>
<dbReference type="InterPro" id="IPR009057">
    <property type="entry name" value="Homeodomain-like_sf"/>
</dbReference>
<dbReference type="GO" id="GO:0043565">
    <property type="term" value="F:sequence-specific DNA binding"/>
    <property type="evidence" value="ECO:0007669"/>
    <property type="project" value="InterPro"/>
</dbReference>
<evidence type="ECO:0000256" key="7">
    <source>
        <dbReference type="PROSITE-ProRule" id="PRU00169"/>
    </source>
</evidence>
<dbReference type="PANTHER" id="PTHR32071">
    <property type="entry name" value="TRANSCRIPTIONAL REGULATORY PROTEIN"/>
    <property type="match status" value="1"/>
</dbReference>
<evidence type="ECO:0000259" key="8">
    <source>
        <dbReference type="PROSITE" id="PS50045"/>
    </source>
</evidence>
<dbReference type="InterPro" id="IPR001789">
    <property type="entry name" value="Sig_transdc_resp-reg_receiver"/>
</dbReference>
<protein>
    <submittedName>
        <fullName evidence="10">Regulatory protein, Fis family</fullName>
    </submittedName>
</protein>
<organism evidence="10 11">
    <name type="scientific">Desulfatibacillum alkenivorans DSM 16219</name>
    <dbReference type="NCBI Taxonomy" id="1121393"/>
    <lineage>
        <taxon>Bacteria</taxon>
        <taxon>Pseudomonadati</taxon>
        <taxon>Thermodesulfobacteriota</taxon>
        <taxon>Desulfobacteria</taxon>
        <taxon>Desulfobacterales</taxon>
        <taxon>Desulfatibacillaceae</taxon>
        <taxon>Desulfatibacillum</taxon>
    </lineage>
</organism>
<keyword evidence="4" id="KW-0238">DNA-binding</keyword>
<feature type="domain" description="Response regulatory" evidence="9">
    <location>
        <begin position="4"/>
        <end position="118"/>
    </location>
</feature>
<dbReference type="AlphaFoldDB" id="A0A1M6LWS6"/>
<dbReference type="InterPro" id="IPR003593">
    <property type="entry name" value="AAA+_ATPase"/>
</dbReference>
<dbReference type="SUPFAM" id="SSF52172">
    <property type="entry name" value="CheY-like"/>
    <property type="match status" value="1"/>
</dbReference>
<evidence type="ECO:0000313" key="10">
    <source>
        <dbReference type="EMBL" id="SHJ75629.1"/>
    </source>
</evidence>
<evidence type="ECO:0000256" key="4">
    <source>
        <dbReference type="ARBA" id="ARBA00023125"/>
    </source>
</evidence>